<organism evidence="1 2">
    <name type="scientific">Microbacterium phage Dismas</name>
    <dbReference type="NCBI Taxonomy" id="2065199"/>
    <lineage>
        <taxon>Viruses</taxon>
        <taxon>Duplodnaviria</taxon>
        <taxon>Heunggongvirae</taxon>
        <taxon>Uroviricota</taxon>
        <taxon>Caudoviricetes</taxon>
        <taxon>Dismasvirus</taxon>
        <taxon>Dismasvirus dismas</taxon>
    </lineage>
</organism>
<reference evidence="1 2" key="1">
    <citation type="submission" date="2017-12" db="EMBL/GenBank/DDBJ databases">
        <authorList>
            <person name="Tomczak R."/>
            <person name="Garlena R.A."/>
            <person name="Russell D.A."/>
            <person name="Pope W.H."/>
            <person name="Jacobs-Sera D."/>
            <person name="Hatfull G.F."/>
        </authorList>
    </citation>
    <scope>NUCLEOTIDE SEQUENCE [LARGE SCALE GENOMIC DNA]</scope>
</reference>
<gene>
    <name evidence="1" type="primary">12</name>
    <name evidence="1" type="ORF">PBI_DISMAS_12</name>
</gene>
<dbReference type="KEGG" id="vg:40098810"/>
<dbReference type="EMBL" id="MG670586">
    <property type="protein sequence ID" value="AUG84809.1"/>
    <property type="molecule type" value="Genomic_DNA"/>
</dbReference>
<protein>
    <recommendedName>
        <fullName evidence="3">Major tail protein</fullName>
    </recommendedName>
</protein>
<sequence length="264" mass="27513">MGVNAANVFIGTPDQSTTGAILSGPVSTSGTVAATIDDVDLSGLTDSGYVNEDGVTITPEDTTESVKDWSGAEIRRILTEFTGTIAWTHLELSAGAARTYFGDANVQVTAATGTKGTLMRAALGRNELDIKRWVFKIKDGSRRILVVVPRGQVTSRGEIPLTATGAVTLPVELGTYPDAFGQNIYIYTDDGVFSTGPAKGNAAPGNVYPAEATVTAQDSTNAAKLAGLGYVANPLTNWTTGQKITIGTYMFNWTGSAWAAGAHA</sequence>
<evidence type="ECO:0008006" key="3">
    <source>
        <dbReference type="Google" id="ProtNLM"/>
    </source>
</evidence>
<keyword evidence="2" id="KW-1185">Reference proteome</keyword>
<dbReference type="InterPro" id="IPR058154">
    <property type="entry name" value="Bxb1_TTP-like"/>
</dbReference>
<name>A0A2H5BFP6_9CAUD</name>
<dbReference type="Proteomes" id="UP000241261">
    <property type="component" value="Segment"/>
</dbReference>
<dbReference type="Pfam" id="PF25681">
    <property type="entry name" value="Phage_TTP_17"/>
    <property type="match status" value="1"/>
</dbReference>
<accession>A0A2H5BFP6</accession>
<dbReference type="GeneID" id="40098810"/>
<evidence type="ECO:0000313" key="2">
    <source>
        <dbReference type="Proteomes" id="UP000241261"/>
    </source>
</evidence>
<evidence type="ECO:0000313" key="1">
    <source>
        <dbReference type="EMBL" id="AUG84809.1"/>
    </source>
</evidence>
<dbReference type="RefSeq" id="YP_009622073.1">
    <property type="nucleotide sequence ID" value="NC_042099.1"/>
</dbReference>
<proteinExistence type="predicted"/>
<dbReference type="OrthoDB" id="6520at10239"/>